<feature type="transmembrane region" description="Helical" evidence="9">
    <location>
        <begin position="329"/>
        <end position="349"/>
    </location>
</feature>
<keyword evidence="5 9" id="KW-0812">Transmembrane</keyword>
<dbReference type="AlphaFoldDB" id="A0A4P5P5J2"/>
<evidence type="ECO:0000256" key="5">
    <source>
        <dbReference type="ARBA" id="ARBA00022692"/>
    </source>
</evidence>
<accession>A0A4P5P5J2</accession>
<feature type="transmembrane region" description="Helical" evidence="9">
    <location>
        <begin position="95"/>
        <end position="114"/>
    </location>
</feature>
<dbReference type="GO" id="GO:0009401">
    <property type="term" value="P:phosphoenolpyruvate-dependent sugar phosphotransferase system"/>
    <property type="evidence" value="ECO:0007669"/>
    <property type="project" value="InterPro"/>
</dbReference>
<dbReference type="Proteomes" id="UP000290567">
    <property type="component" value="Unassembled WGS sequence"/>
</dbReference>
<dbReference type="PIRSF" id="PIRSF006351">
    <property type="entry name" value="PTS_EIIC-Cellobiose"/>
    <property type="match status" value="1"/>
</dbReference>
<name>A0A4P5P5J2_9ENTE</name>
<comment type="function">
    <text evidence="8">The phosphoenolpyruvate-dependent sugar phosphotransferase system (PTS), a major carbohydrate active -transport system, catalyzes the phosphorylation of incoming sugar substrates concomitant with their translocation across the cell membrane.</text>
</comment>
<evidence type="ECO:0000256" key="2">
    <source>
        <dbReference type="ARBA" id="ARBA00022448"/>
    </source>
</evidence>
<proteinExistence type="predicted"/>
<dbReference type="GO" id="GO:1902815">
    <property type="term" value="P:N,N'-diacetylchitobiose import"/>
    <property type="evidence" value="ECO:0007669"/>
    <property type="project" value="TreeGrafter"/>
</dbReference>
<feature type="transmembrane region" description="Helical" evidence="9">
    <location>
        <begin position="126"/>
        <end position="149"/>
    </location>
</feature>
<keyword evidence="3 8" id="KW-1003">Cell membrane</keyword>
<feature type="transmembrane region" description="Helical" evidence="9">
    <location>
        <begin position="369"/>
        <end position="391"/>
    </location>
</feature>
<dbReference type="RefSeq" id="WP_146621577.1">
    <property type="nucleotide sequence ID" value="NZ_BJCC01000008.1"/>
</dbReference>
<dbReference type="PANTHER" id="PTHR33989">
    <property type="match status" value="1"/>
</dbReference>
<evidence type="ECO:0000313" key="11">
    <source>
        <dbReference type="EMBL" id="GCF93105.1"/>
    </source>
</evidence>
<organism evidence="11 12">
    <name type="scientific">Enterococcus florum</name>
    <dbReference type="NCBI Taxonomy" id="2480627"/>
    <lineage>
        <taxon>Bacteria</taxon>
        <taxon>Bacillati</taxon>
        <taxon>Bacillota</taxon>
        <taxon>Bacilli</taxon>
        <taxon>Lactobacillales</taxon>
        <taxon>Enterococcaceae</taxon>
        <taxon>Enterococcus</taxon>
    </lineage>
</organism>
<feature type="transmembrane region" description="Helical" evidence="9">
    <location>
        <begin position="170"/>
        <end position="190"/>
    </location>
</feature>
<evidence type="ECO:0000259" key="10">
    <source>
        <dbReference type="PROSITE" id="PS51105"/>
    </source>
</evidence>
<dbReference type="PROSITE" id="PS51105">
    <property type="entry name" value="PTS_EIIC_TYPE_3"/>
    <property type="match status" value="1"/>
</dbReference>
<evidence type="ECO:0000256" key="6">
    <source>
        <dbReference type="ARBA" id="ARBA00022989"/>
    </source>
</evidence>
<dbReference type="InterPro" id="IPR004796">
    <property type="entry name" value="PTS_IIC_cello"/>
</dbReference>
<evidence type="ECO:0000256" key="9">
    <source>
        <dbReference type="SAM" id="Phobius"/>
    </source>
</evidence>
<keyword evidence="6 9" id="KW-1133">Transmembrane helix</keyword>
<dbReference type="OrthoDB" id="1641940at2"/>
<keyword evidence="2 8" id="KW-0813">Transport</keyword>
<dbReference type="GO" id="GO:0005886">
    <property type="term" value="C:plasma membrane"/>
    <property type="evidence" value="ECO:0007669"/>
    <property type="project" value="UniProtKB-SubCell"/>
</dbReference>
<feature type="transmembrane region" description="Helical" evidence="9">
    <location>
        <begin position="35"/>
        <end position="55"/>
    </location>
</feature>
<dbReference type="InterPro" id="IPR004501">
    <property type="entry name" value="PTS_EIIC_3"/>
</dbReference>
<comment type="subcellular location">
    <subcellularLocation>
        <location evidence="1">Cell membrane</location>
        <topology evidence="1">Multi-pass membrane protein</topology>
    </subcellularLocation>
</comment>
<dbReference type="PANTHER" id="PTHR33989:SF4">
    <property type="entry name" value="PTS SYSTEM N,N'-DIACETYLCHITOBIOSE-SPECIFIC EIIC COMPONENT"/>
    <property type="match status" value="1"/>
</dbReference>
<evidence type="ECO:0000256" key="3">
    <source>
        <dbReference type="ARBA" id="ARBA00022475"/>
    </source>
</evidence>
<protein>
    <recommendedName>
        <fullName evidence="8">Permease IIC component</fullName>
    </recommendedName>
</protein>
<dbReference type="GO" id="GO:0008982">
    <property type="term" value="F:protein-N(PI)-phosphohistidine-sugar phosphotransferase activity"/>
    <property type="evidence" value="ECO:0007669"/>
    <property type="project" value="UniProtKB-UniRule"/>
</dbReference>
<dbReference type="Pfam" id="PF02378">
    <property type="entry name" value="PTS_EIIC"/>
    <property type="match status" value="1"/>
</dbReference>
<evidence type="ECO:0000313" key="12">
    <source>
        <dbReference type="Proteomes" id="UP000290567"/>
    </source>
</evidence>
<gene>
    <name evidence="11" type="ORF">NRIC_09960</name>
</gene>
<evidence type="ECO:0000256" key="4">
    <source>
        <dbReference type="ARBA" id="ARBA00022597"/>
    </source>
</evidence>
<dbReference type="InterPro" id="IPR003352">
    <property type="entry name" value="PTS_EIIC"/>
</dbReference>
<feature type="transmembrane region" description="Helical" evidence="9">
    <location>
        <begin position="210"/>
        <end position="233"/>
    </location>
</feature>
<evidence type="ECO:0000256" key="1">
    <source>
        <dbReference type="ARBA" id="ARBA00004651"/>
    </source>
</evidence>
<dbReference type="EMBL" id="BJCC01000008">
    <property type="protein sequence ID" value="GCF93105.1"/>
    <property type="molecule type" value="Genomic_DNA"/>
</dbReference>
<sequence>MNALIHWLETSFTPRMNKINNNVWIVTLKDSIMQALPLIFLGSIFCMLAILNEYFPWLPNFWIPFGWTMGMISLIISFLIPFNLMEKKRLRKQRINAGMAGIILFLIIITPQVITDGQPGFNHSALGAGGMFVAIVAGLFAGFVLNLFGKFSFFSDESVIPDFVRSWFDAMLPIGIVVVVGWIVVDIIGFDVYNFVLAIFMPLQNIVETPWGFSLMLFVVCFLYSLGISTWVLTPVLNPVLLAAIQANIDGTATNLVTDPTIYSAYLWIGGIGCTMPLVFMLIRSKSKKLRALGTASLAPTVFNINEPIVFGCIAWNPLLMIPMWLQGIILPLIVWLFTKVIAFAPIPMEMFQMWYCPFPIATWLTTRSVSGLLLMLLIFIIAFAIWYPFFKAYEKQEMEKEAEVVAKG</sequence>
<keyword evidence="4 8" id="KW-0762">Sugar transport</keyword>
<feature type="transmembrane region" description="Helical" evidence="9">
    <location>
        <begin position="61"/>
        <end position="83"/>
    </location>
</feature>
<reference evidence="12" key="1">
    <citation type="submission" date="2019-02" db="EMBL/GenBank/DDBJ databases">
        <title>Draft genome sequence of Enterococcus sp. Gos25-1.</title>
        <authorList>
            <person name="Tanaka N."/>
            <person name="Shiwa Y."/>
            <person name="Fujita N."/>
        </authorList>
    </citation>
    <scope>NUCLEOTIDE SEQUENCE [LARGE SCALE GENOMIC DNA]</scope>
    <source>
        <strain evidence="12">Gos25-1</strain>
    </source>
</reference>
<evidence type="ECO:0000256" key="7">
    <source>
        <dbReference type="ARBA" id="ARBA00023136"/>
    </source>
</evidence>
<keyword evidence="7 8" id="KW-0472">Membrane</keyword>
<feature type="transmembrane region" description="Helical" evidence="9">
    <location>
        <begin position="263"/>
        <end position="283"/>
    </location>
</feature>
<dbReference type="InterPro" id="IPR051088">
    <property type="entry name" value="PTS_Sugar-EIIC/EIIB"/>
</dbReference>
<evidence type="ECO:0000256" key="8">
    <source>
        <dbReference type="PIRNR" id="PIRNR006351"/>
    </source>
</evidence>
<feature type="domain" description="PTS EIIC type-3" evidence="10">
    <location>
        <begin position="8"/>
        <end position="390"/>
    </location>
</feature>
<keyword evidence="12" id="KW-1185">Reference proteome</keyword>
<comment type="caution">
    <text evidence="11">The sequence shown here is derived from an EMBL/GenBank/DDBJ whole genome shotgun (WGS) entry which is preliminary data.</text>
</comment>